<dbReference type="SUPFAM" id="SSF47473">
    <property type="entry name" value="EF-hand"/>
    <property type="match status" value="1"/>
</dbReference>
<evidence type="ECO:0000256" key="8">
    <source>
        <dbReference type="ARBA" id="ARBA00022737"/>
    </source>
</evidence>
<dbReference type="AlphaFoldDB" id="A0A9P6LNF8"/>
<dbReference type="SMART" id="SM00054">
    <property type="entry name" value="EFh"/>
    <property type="match status" value="4"/>
</dbReference>
<comment type="subcellular location">
    <subcellularLocation>
        <location evidence="2">Mitochondrion inner membrane</location>
        <topology evidence="2">Multi-pass membrane protein</topology>
    </subcellularLocation>
</comment>
<dbReference type="SUPFAM" id="SSF103506">
    <property type="entry name" value="Mitochondrial carrier"/>
    <property type="match status" value="1"/>
</dbReference>
<feature type="repeat" description="Solcar" evidence="14">
    <location>
        <begin position="382"/>
        <end position="487"/>
    </location>
</feature>
<keyword evidence="18" id="KW-1185">Reference proteome</keyword>
<feature type="domain" description="EF-hand" evidence="16">
    <location>
        <begin position="122"/>
        <end position="157"/>
    </location>
</feature>
<reference evidence="17" key="1">
    <citation type="submission" date="2020-03" db="EMBL/GenBank/DDBJ databases">
        <authorList>
            <person name="He L."/>
        </authorList>
    </citation>
    <scope>NUCLEOTIDE SEQUENCE</scope>
    <source>
        <strain evidence="17">CkLH20</strain>
    </source>
</reference>
<dbReference type="InterPro" id="IPR002067">
    <property type="entry name" value="MCP"/>
</dbReference>
<dbReference type="PROSITE" id="PS50222">
    <property type="entry name" value="EF_HAND_2"/>
    <property type="match status" value="3"/>
</dbReference>
<keyword evidence="5" id="KW-0813">Transport</keyword>
<keyword evidence="13 14" id="KW-0472">Membrane</keyword>
<comment type="caution">
    <text evidence="17">The sequence shown here is derived from an EMBL/GenBank/DDBJ whole genome shotgun (WGS) entry which is preliminary data.</text>
</comment>
<proteinExistence type="inferred from homology"/>
<dbReference type="GO" id="GO:0005743">
    <property type="term" value="C:mitochondrial inner membrane"/>
    <property type="evidence" value="ECO:0007669"/>
    <property type="project" value="UniProtKB-SubCell"/>
</dbReference>
<dbReference type="Gene3D" id="1.50.40.10">
    <property type="entry name" value="Mitochondrial carrier domain"/>
    <property type="match status" value="1"/>
</dbReference>
<feature type="domain" description="EF-hand" evidence="16">
    <location>
        <begin position="158"/>
        <end position="193"/>
    </location>
</feature>
<keyword evidence="7" id="KW-0479">Metal-binding</keyword>
<evidence type="ECO:0000256" key="9">
    <source>
        <dbReference type="ARBA" id="ARBA00022792"/>
    </source>
</evidence>
<dbReference type="InterPro" id="IPR002048">
    <property type="entry name" value="EF_hand_dom"/>
</dbReference>
<evidence type="ECO:0000256" key="6">
    <source>
        <dbReference type="ARBA" id="ARBA00022692"/>
    </source>
</evidence>
<evidence type="ECO:0000256" key="5">
    <source>
        <dbReference type="ARBA" id="ARBA00022448"/>
    </source>
</evidence>
<sequence length="700" mass="76129">MGVTEWVTELEMGVDESQNQRDKRVEDFWKELDVQGTGYLDFKGLQKGLNRIDHPMKNAEDMLRRIMTVVDTNADGKIQYEGELCELKSSRGWSYRLGSPVTGSGNGANDVLPPEFRTFVEQTEKQLMILFQSIDKDNNGRLDKSELQEAFRRAGLVVPMRKLSAFFGDIDMNNDGFISFEEWRDFLLFMPIHNGHAPLKAVMDFYSSIVTLTAEGDSMVSEETLEGLGTTGFLLQTLFGSILRIASPSDRETPVEPLTDKDGQTVPPQEEASVPDIAKIPTSSKPEQQTSPSSFTDPTAAIASIPTSKHPKVTDGADVDMAAAAVLQAGVKAADDKLTGIATIRQIPGVGTSQAKPVLGSEQGSSSDATAERKTKRLTDFAPDPGYFVAGAVAGGLSRTATAPLDRLKVYLLVNTRASTETAASAFRQGRPVDALRNAVRPFGDAVKDLWKAGGMRSLFAGNGLNVIKIMPESAIKFGSYEAAKRTLAKLEGHDDPKQINGYSKFVSGGVAGMVAQFCVYPLDTLKFRLQTSTVQGGLTGNALVLDTAKKMWQAGGMRSAYRGVTMGLMGMFPYSAIDMGTFEFLKNSYKSYMSKYRGIHEEDVKPGNIMTGIIGATSGAFGASVVYPLNVLRTRLQTQGTAMHPATYTGIWDVAQKTLKNEGVRGMYKGLTPNLLKVAPALSITWVVYENTKKLLELE</sequence>
<evidence type="ECO:0000256" key="15">
    <source>
        <dbReference type="SAM" id="MobiDB-lite"/>
    </source>
</evidence>
<dbReference type="EMBL" id="JAATWM020000010">
    <property type="protein sequence ID" value="KAF9878477.1"/>
    <property type="molecule type" value="Genomic_DNA"/>
</dbReference>
<evidence type="ECO:0000256" key="1">
    <source>
        <dbReference type="ARBA" id="ARBA00002238"/>
    </source>
</evidence>
<dbReference type="InterPro" id="IPR023395">
    <property type="entry name" value="MCP_dom_sf"/>
</dbReference>
<evidence type="ECO:0000256" key="10">
    <source>
        <dbReference type="ARBA" id="ARBA00022837"/>
    </source>
</evidence>
<evidence type="ECO:0000256" key="12">
    <source>
        <dbReference type="ARBA" id="ARBA00023128"/>
    </source>
</evidence>
<keyword evidence="12" id="KW-0496">Mitochondrion</keyword>
<gene>
    <name evidence="17" type="ORF">CkaCkLH20_03969</name>
</gene>
<dbReference type="PROSITE" id="PS50920">
    <property type="entry name" value="SOLCAR"/>
    <property type="match status" value="3"/>
</dbReference>
<feature type="repeat" description="Solcar" evidence="14">
    <location>
        <begin position="607"/>
        <end position="696"/>
    </location>
</feature>
<dbReference type="OrthoDB" id="270584at2759"/>
<evidence type="ECO:0000259" key="16">
    <source>
        <dbReference type="PROSITE" id="PS50222"/>
    </source>
</evidence>
<dbReference type="PROSITE" id="PS00018">
    <property type="entry name" value="EF_HAND_1"/>
    <property type="match status" value="2"/>
</dbReference>
<evidence type="ECO:0000256" key="7">
    <source>
        <dbReference type="ARBA" id="ARBA00022723"/>
    </source>
</evidence>
<dbReference type="InterPro" id="IPR018247">
    <property type="entry name" value="EF_Hand_1_Ca_BS"/>
</dbReference>
<protein>
    <recommendedName>
        <fullName evidence="4">Mitochondrial thiamine pyrophosphate carrier 1</fullName>
    </recommendedName>
</protein>
<evidence type="ECO:0000256" key="11">
    <source>
        <dbReference type="ARBA" id="ARBA00022989"/>
    </source>
</evidence>
<dbReference type="GO" id="GO:0055085">
    <property type="term" value="P:transmembrane transport"/>
    <property type="evidence" value="ECO:0007669"/>
    <property type="project" value="InterPro"/>
</dbReference>
<dbReference type="CDD" id="cd00051">
    <property type="entry name" value="EFh"/>
    <property type="match status" value="1"/>
</dbReference>
<dbReference type="Pfam" id="PF00153">
    <property type="entry name" value="Mito_carr"/>
    <property type="match status" value="3"/>
</dbReference>
<dbReference type="GO" id="GO:0005509">
    <property type="term" value="F:calcium ion binding"/>
    <property type="evidence" value="ECO:0007669"/>
    <property type="project" value="InterPro"/>
</dbReference>
<dbReference type="PANTHER" id="PTHR24089">
    <property type="entry name" value="SOLUTE CARRIER FAMILY 25"/>
    <property type="match status" value="1"/>
</dbReference>
<feature type="region of interest" description="Disordered" evidence="15">
    <location>
        <begin position="250"/>
        <end position="299"/>
    </location>
</feature>
<keyword evidence="6 14" id="KW-0812">Transmembrane</keyword>
<feature type="region of interest" description="Disordered" evidence="15">
    <location>
        <begin position="352"/>
        <end position="373"/>
    </location>
</feature>
<feature type="compositionally biased region" description="Basic and acidic residues" evidence="15">
    <location>
        <begin position="250"/>
        <end position="263"/>
    </location>
</feature>
<dbReference type="FunFam" id="1.50.40.10:FF:000016">
    <property type="entry name" value="Solute carrier family 25 member 23"/>
    <property type="match status" value="1"/>
</dbReference>
<reference evidence="17" key="2">
    <citation type="submission" date="2020-11" db="EMBL/GenBank/DDBJ databases">
        <title>Whole genome sequencing of Colletotrichum sp.</title>
        <authorList>
            <person name="Li H."/>
        </authorList>
    </citation>
    <scope>NUCLEOTIDE SEQUENCE</scope>
    <source>
        <strain evidence="17">CkLH20</strain>
    </source>
</reference>
<accession>A0A9P6LNF8</accession>
<feature type="compositionally biased region" description="Polar residues" evidence="15">
    <location>
        <begin position="281"/>
        <end position="297"/>
    </location>
</feature>
<dbReference type="Proteomes" id="UP000781932">
    <property type="component" value="Unassembled WGS sequence"/>
</dbReference>
<keyword evidence="8" id="KW-0677">Repeat</keyword>
<organism evidence="17 18">
    <name type="scientific">Colletotrichum karsti</name>
    <dbReference type="NCBI Taxonomy" id="1095194"/>
    <lineage>
        <taxon>Eukaryota</taxon>
        <taxon>Fungi</taxon>
        <taxon>Dikarya</taxon>
        <taxon>Ascomycota</taxon>
        <taxon>Pezizomycotina</taxon>
        <taxon>Sordariomycetes</taxon>
        <taxon>Hypocreomycetidae</taxon>
        <taxon>Glomerellales</taxon>
        <taxon>Glomerellaceae</taxon>
        <taxon>Colletotrichum</taxon>
        <taxon>Colletotrichum boninense species complex</taxon>
    </lineage>
</organism>
<evidence type="ECO:0000256" key="13">
    <source>
        <dbReference type="ARBA" id="ARBA00023136"/>
    </source>
</evidence>
<dbReference type="Gene3D" id="1.10.238.10">
    <property type="entry name" value="EF-hand"/>
    <property type="match status" value="2"/>
</dbReference>
<dbReference type="Pfam" id="PF13499">
    <property type="entry name" value="EF-hand_7"/>
    <property type="match status" value="1"/>
</dbReference>
<comment type="similarity">
    <text evidence="3">Belongs to the mitochondrial carrier (TC 2.A.29) family.</text>
</comment>
<evidence type="ECO:0000256" key="2">
    <source>
        <dbReference type="ARBA" id="ARBA00004448"/>
    </source>
</evidence>
<dbReference type="InterPro" id="IPR018108">
    <property type="entry name" value="MCP_transmembrane"/>
</dbReference>
<comment type="function">
    <text evidence="1">Mitochondrial transporter that mediates uptake of thiamine pyrophosphate (ThPP) into mitochondria.</text>
</comment>
<feature type="domain" description="EF-hand" evidence="16">
    <location>
        <begin position="20"/>
        <end position="55"/>
    </location>
</feature>
<dbReference type="GeneID" id="62159762"/>
<keyword evidence="9" id="KW-0999">Mitochondrion inner membrane</keyword>
<name>A0A9P6LNF8_9PEZI</name>
<evidence type="ECO:0000256" key="14">
    <source>
        <dbReference type="PROSITE-ProRule" id="PRU00282"/>
    </source>
</evidence>
<evidence type="ECO:0000313" key="17">
    <source>
        <dbReference type="EMBL" id="KAF9878477.1"/>
    </source>
</evidence>
<feature type="repeat" description="Solcar" evidence="14">
    <location>
        <begin position="500"/>
        <end position="589"/>
    </location>
</feature>
<evidence type="ECO:0000313" key="18">
    <source>
        <dbReference type="Proteomes" id="UP000781932"/>
    </source>
</evidence>
<dbReference type="RefSeq" id="XP_038747938.1">
    <property type="nucleotide sequence ID" value="XM_038886688.1"/>
</dbReference>
<dbReference type="PRINTS" id="PR00926">
    <property type="entry name" value="MITOCARRIER"/>
</dbReference>
<evidence type="ECO:0000256" key="4">
    <source>
        <dbReference type="ARBA" id="ARBA00021935"/>
    </source>
</evidence>
<evidence type="ECO:0000256" key="3">
    <source>
        <dbReference type="ARBA" id="ARBA00006375"/>
    </source>
</evidence>
<keyword evidence="11" id="KW-1133">Transmembrane helix</keyword>
<dbReference type="InterPro" id="IPR011992">
    <property type="entry name" value="EF-hand-dom_pair"/>
</dbReference>
<keyword evidence="10" id="KW-0106">Calcium</keyword>